<dbReference type="EMBL" id="LSKU01000001">
    <property type="protein sequence ID" value="KXG44478.1"/>
    <property type="molecule type" value="Genomic_DNA"/>
</dbReference>
<comment type="caution">
    <text evidence="3">The sequence shown here is derived from an EMBL/GenBank/DDBJ whole genome shotgun (WGS) entry which is preliminary data.</text>
</comment>
<dbReference type="SUPFAM" id="SSF53271">
    <property type="entry name" value="PRTase-like"/>
    <property type="match status" value="1"/>
</dbReference>
<dbReference type="InterPro" id="IPR051910">
    <property type="entry name" value="ComF/GntX_DNA_util-trans"/>
</dbReference>
<evidence type="ECO:0000313" key="3">
    <source>
        <dbReference type="EMBL" id="KXG44478.1"/>
    </source>
</evidence>
<dbReference type="PANTHER" id="PTHR47505">
    <property type="entry name" value="DNA UTILIZATION PROTEIN YHGH"/>
    <property type="match status" value="1"/>
</dbReference>
<accession>A0A135L643</accession>
<dbReference type="OrthoDB" id="9779910at2"/>
<name>A0A135L643_9BACI</name>
<dbReference type="Gene3D" id="3.40.50.2020">
    <property type="match status" value="1"/>
</dbReference>
<dbReference type="RefSeq" id="WP_068726256.1">
    <property type="nucleotide sequence ID" value="NZ_LSKU01000001.1"/>
</dbReference>
<dbReference type="InterPro" id="IPR000836">
    <property type="entry name" value="PRTase_dom"/>
</dbReference>
<dbReference type="CDD" id="cd06223">
    <property type="entry name" value="PRTases_typeI"/>
    <property type="match status" value="1"/>
</dbReference>
<dbReference type="PANTHER" id="PTHR47505:SF1">
    <property type="entry name" value="DNA UTILIZATION PROTEIN YHGH"/>
    <property type="match status" value="1"/>
</dbReference>
<dbReference type="Proteomes" id="UP000070352">
    <property type="component" value="Unassembled WGS sequence"/>
</dbReference>
<dbReference type="AlphaFoldDB" id="A0A135L643"/>
<gene>
    <name evidence="3" type="ORF">U473_10985</name>
</gene>
<proteinExistence type="inferred from homology"/>
<evidence type="ECO:0000313" key="4">
    <source>
        <dbReference type="Proteomes" id="UP000070352"/>
    </source>
</evidence>
<dbReference type="InterPro" id="IPR029057">
    <property type="entry name" value="PRTase-like"/>
</dbReference>
<evidence type="ECO:0000256" key="1">
    <source>
        <dbReference type="ARBA" id="ARBA00008007"/>
    </source>
</evidence>
<dbReference type="Pfam" id="PF00156">
    <property type="entry name" value="Pribosyltran"/>
    <property type="match status" value="1"/>
</dbReference>
<protein>
    <recommendedName>
        <fullName evidence="2">Phosphoribosyltransferase domain-containing protein</fullName>
    </recommendedName>
</protein>
<organism evidence="3 4">
    <name type="scientific">Tepidibacillus decaturensis</name>
    <dbReference type="NCBI Taxonomy" id="1413211"/>
    <lineage>
        <taxon>Bacteria</taxon>
        <taxon>Bacillati</taxon>
        <taxon>Bacillota</taxon>
        <taxon>Bacilli</taxon>
        <taxon>Bacillales</taxon>
        <taxon>Bacillaceae</taxon>
        <taxon>Tepidibacillus</taxon>
    </lineage>
</organism>
<comment type="similarity">
    <text evidence="1">Belongs to the ComF/GntX family.</text>
</comment>
<sequence length="276" mass="31942">MIRFFGRDVIGDHRTNLLKSYLNAIFYPEHRCLLCEKPIQSHSHDVLQKMLHLPHLCMTCKNELEVIPLNHCYQCHKPIDPQIPVDKEEPLPIQEGTLLCHDCIDANHALSFNRSAVLYNDFMKENIALYKYRGKESLSQIFSYLLKIAYDYYYKDVDIDFITFVPLHSSRLKERGFNQAEQLASQLSFFTGKPVYSLLQRIKETEKQSKHGKRERLKQIEGAFIMEPLVEVNLQDKNVLLIDDIYTTGATLEECAQTLKGAGVNQVYSLTLTRAV</sequence>
<reference evidence="3 4" key="1">
    <citation type="submission" date="2016-02" db="EMBL/GenBank/DDBJ databases">
        <title>Draft Genome for Tepidibacillus decaturensis nov. sp. Strain Z9, an Anaerobic, Moderately Thermophilic and Heterotrophic Bacterium from Deep Subsurface of the Illinois Basin, USA.</title>
        <authorList>
            <person name="Dong Y."/>
            <person name="Chang J.Y."/>
            <person name="Sanford R."/>
            <person name="Fouke B.W."/>
        </authorList>
    </citation>
    <scope>NUCLEOTIDE SEQUENCE [LARGE SCALE GENOMIC DNA]</scope>
    <source>
        <strain evidence="3 4">Z9</strain>
    </source>
</reference>
<feature type="domain" description="Phosphoribosyltransferase" evidence="2">
    <location>
        <begin position="174"/>
        <end position="272"/>
    </location>
</feature>
<evidence type="ECO:0000259" key="2">
    <source>
        <dbReference type="Pfam" id="PF00156"/>
    </source>
</evidence>
<keyword evidence="4" id="KW-1185">Reference proteome</keyword>
<dbReference type="STRING" id="1413211.U473_10985"/>